<keyword evidence="5" id="KW-0508">mRNA splicing</keyword>
<keyword evidence="10" id="KW-1185">Reference proteome</keyword>
<protein>
    <submittedName>
        <fullName evidence="9">LANO_0G03268g1_1</fullName>
    </submittedName>
</protein>
<dbReference type="InterPro" id="IPR022030">
    <property type="entry name" value="SF3A1_dom"/>
</dbReference>
<evidence type="ECO:0000313" key="9">
    <source>
        <dbReference type="EMBL" id="SCV03293.1"/>
    </source>
</evidence>
<name>A0A1G4KFV7_9SACH</name>
<keyword evidence="6" id="KW-0539">Nucleus</keyword>
<dbReference type="PANTHER" id="PTHR15316:SF1">
    <property type="entry name" value="SPLICING FACTOR 3A SUBUNIT 1"/>
    <property type="match status" value="1"/>
</dbReference>
<evidence type="ECO:0000256" key="5">
    <source>
        <dbReference type="ARBA" id="ARBA00023187"/>
    </source>
</evidence>
<evidence type="ECO:0000313" key="10">
    <source>
        <dbReference type="Proteomes" id="UP000189911"/>
    </source>
</evidence>
<dbReference type="GO" id="GO:0005686">
    <property type="term" value="C:U2 snRNP"/>
    <property type="evidence" value="ECO:0007669"/>
    <property type="project" value="TreeGrafter"/>
</dbReference>
<keyword evidence="2" id="KW-0507">mRNA processing</keyword>
<dbReference type="Proteomes" id="UP000189911">
    <property type="component" value="Chromosome G"/>
</dbReference>
<dbReference type="SMART" id="SM00648">
    <property type="entry name" value="SWAP"/>
    <property type="match status" value="2"/>
</dbReference>
<dbReference type="GO" id="GO:0045292">
    <property type="term" value="P:mRNA cis splicing, via spliceosome"/>
    <property type="evidence" value="ECO:0007669"/>
    <property type="project" value="InterPro"/>
</dbReference>
<dbReference type="EMBL" id="LT598453">
    <property type="protein sequence ID" value="SCV03293.1"/>
    <property type="molecule type" value="Genomic_DNA"/>
</dbReference>
<evidence type="ECO:0000256" key="4">
    <source>
        <dbReference type="ARBA" id="ARBA00022737"/>
    </source>
</evidence>
<sequence length="380" mass="44394">MVTESESDTTPNFNGILIPDDPEWKEAIEKTANYVKRNGREFEQKLDVTQFPFLQEKDQHNGYYQHLLKREGAQYPILTDHVEPKIKKDVLTIPEPFVFATVDRNVPKKDLEIVKITALFCVQNEKTDYLNTLRLKCADNPLLAFLKPQHPLNETFTNFINQYKQVARQDFGLRASLEGEGKLTILRRCFERAKYCEYSQSVEVEQVRAQERLKAKFFAYAWDIFEKVGTINIEEGQECAEPLQFDLLRQKTLQKNAQDKTFTEFVVLSSLNLKTGTREEEQKPKKKGKMRVRAAGETRLKQKSLRSERQVECPITHRMIAESNFDKHIQVLLSDPNYTKERQEYEAKNNISNLTLESVHQNIKRLSKNESSQVQKKQRT</sequence>
<dbReference type="GO" id="GO:0003723">
    <property type="term" value="F:RNA binding"/>
    <property type="evidence" value="ECO:0007669"/>
    <property type="project" value="InterPro"/>
</dbReference>
<dbReference type="PROSITE" id="PS50128">
    <property type="entry name" value="SURP"/>
    <property type="match status" value="2"/>
</dbReference>
<dbReference type="GO" id="GO:0071013">
    <property type="term" value="C:catalytic step 2 spliceosome"/>
    <property type="evidence" value="ECO:0007669"/>
    <property type="project" value="TreeGrafter"/>
</dbReference>
<dbReference type="InterPro" id="IPR000061">
    <property type="entry name" value="Surp"/>
</dbReference>
<reference evidence="10" key="1">
    <citation type="submission" date="2016-03" db="EMBL/GenBank/DDBJ databases">
        <authorList>
            <person name="Devillers Hugo."/>
        </authorList>
    </citation>
    <scope>NUCLEOTIDE SEQUENCE [LARGE SCALE GENOMIC DNA]</scope>
</reference>
<dbReference type="SUPFAM" id="SSF109905">
    <property type="entry name" value="Surp module (SWAP domain)"/>
    <property type="match status" value="2"/>
</dbReference>
<feature type="compositionally biased region" description="Basic and acidic residues" evidence="7">
    <location>
        <begin position="294"/>
        <end position="308"/>
    </location>
</feature>
<proteinExistence type="predicted"/>
<dbReference type="Pfam" id="PF01805">
    <property type="entry name" value="Surp"/>
    <property type="match status" value="2"/>
</dbReference>
<accession>A0A1G4KFV7</accession>
<feature type="region of interest" description="Disordered" evidence="7">
    <location>
        <begin position="277"/>
        <end position="308"/>
    </location>
</feature>
<gene>
    <name evidence="9" type="ORF">LANO_0G03268G</name>
</gene>
<organism evidence="9 10">
    <name type="scientific">Lachancea nothofagi CBS 11611</name>
    <dbReference type="NCBI Taxonomy" id="1266666"/>
    <lineage>
        <taxon>Eukaryota</taxon>
        <taxon>Fungi</taxon>
        <taxon>Dikarya</taxon>
        <taxon>Ascomycota</taxon>
        <taxon>Saccharomycotina</taxon>
        <taxon>Saccharomycetes</taxon>
        <taxon>Saccharomycetales</taxon>
        <taxon>Saccharomycetaceae</taxon>
        <taxon>Lachancea</taxon>
    </lineage>
</organism>
<feature type="domain" description="SURP motif" evidence="8">
    <location>
        <begin position="113"/>
        <end position="156"/>
    </location>
</feature>
<feature type="domain" description="SURP motif" evidence="8">
    <location>
        <begin position="27"/>
        <end position="64"/>
    </location>
</feature>
<dbReference type="Gene3D" id="1.10.10.790">
    <property type="entry name" value="Surp module"/>
    <property type="match status" value="2"/>
</dbReference>
<comment type="subcellular location">
    <subcellularLocation>
        <location evidence="1">Nucleus</location>
    </subcellularLocation>
</comment>
<dbReference type="OrthoDB" id="447637at2759"/>
<keyword evidence="3" id="KW-0747">Spliceosome</keyword>
<evidence type="ECO:0000256" key="3">
    <source>
        <dbReference type="ARBA" id="ARBA00022728"/>
    </source>
</evidence>
<evidence type="ECO:0000256" key="7">
    <source>
        <dbReference type="SAM" id="MobiDB-lite"/>
    </source>
</evidence>
<dbReference type="PANTHER" id="PTHR15316">
    <property type="entry name" value="SPLICEOSOME ASSOCIATED PROTEIN 114/SWAP SPLICING FACTOR-RELATED"/>
    <property type="match status" value="1"/>
</dbReference>
<dbReference type="InterPro" id="IPR035967">
    <property type="entry name" value="SWAP/Surp_sf"/>
</dbReference>
<evidence type="ECO:0000256" key="6">
    <source>
        <dbReference type="ARBA" id="ARBA00023242"/>
    </source>
</evidence>
<dbReference type="GO" id="GO:0071004">
    <property type="term" value="C:U2-type prespliceosome"/>
    <property type="evidence" value="ECO:0007669"/>
    <property type="project" value="TreeGrafter"/>
</dbReference>
<evidence type="ECO:0000256" key="1">
    <source>
        <dbReference type="ARBA" id="ARBA00004123"/>
    </source>
</evidence>
<evidence type="ECO:0000256" key="2">
    <source>
        <dbReference type="ARBA" id="ARBA00022664"/>
    </source>
</evidence>
<dbReference type="InterPro" id="IPR045146">
    <property type="entry name" value="SF3A1"/>
</dbReference>
<dbReference type="Pfam" id="PF12230">
    <property type="entry name" value="PRP21_like_P"/>
    <property type="match status" value="1"/>
</dbReference>
<keyword evidence="4" id="KW-0677">Repeat</keyword>
<evidence type="ECO:0000259" key="8">
    <source>
        <dbReference type="PROSITE" id="PS50128"/>
    </source>
</evidence>
<dbReference type="AlphaFoldDB" id="A0A1G4KFV7"/>
<dbReference type="GO" id="GO:0000381">
    <property type="term" value="P:regulation of alternative mRNA splicing, via spliceosome"/>
    <property type="evidence" value="ECO:0007669"/>
    <property type="project" value="TreeGrafter"/>
</dbReference>